<evidence type="ECO:0000313" key="3">
    <source>
        <dbReference type="Proteomes" id="UP000290759"/>
    </source>
</evidence>
<keyword evidence="1" id="KW-0732">Signal</keyword>
<dbReference type="Proteomes" id="UP000290759">
    <property type="component" value="Unassembled WGS sequence"/>
</dbReference>
<feature type="chain" id="PRO_5020522212" evidence="1">
    <location>
        <begin position="22"/>
        <end position="131"/>
    </location>
</feature>
<evidence type="ECO:0000256" key="1">
    <source>
        <dbReference type="SAM" id="SignalP"/>
    </source>
</evidence>
<dbReference type="RefSeq" id="WP_129229974.1">
    <property type="nucleotide sequence ID" value="NZ_QYBB01000087.1"/>
</dbReference>
<keyword evidence="3" id="KW-1185">Reference proteome</keyword>
<reference evidence="2 3" key="1">
    <citation type="submission" date="2018-12" db="EMBL/GenBank/DDBJ databases">
        <authorList>
            <person name="Grouzdev D.S."/>
            <person name="Krutkina M.S."/>
        </authorList>
    </citation>
    <scope>NUCLEOTIDE SEQUENCE [LARGE SCALE GENOMIC DNA]</scope>
    <source>
        <strain evidence="2 3">RmlP026</strain>
    </source>
</reference>
<dbReference type="EMBL" id="QYBB01000087">
    <property type="protein sequence ID" value="RYC28933.1"/>
    <property type="molecule type" value="Genomic_DNA"/>
</dbReference>
<reference evidence="2 3" key="2">
    <citation type="submission" date="2019-02" db="EMBL/GenBank/DDBJ databases">
        <title>'Lichenibacterium ramalinii' gen. nov. sp. nov., 'Lichenibacterium minor' gen. nov. sp. nov.</title>
        <authorList>
            <person name="Pankratov T."/>
        </authorList>
    </citation>
    <scope>NUCLEOTIDE SEQUENCE [LARGE SCALE GENOMIC DNA]</scope>
    <source>
        <strain evidence="2 3">RmlP026</strain>
    </source>
</reference>
<dbReference type="OrthoDB" id="6910628at2"/>
<accession>A0A4Q2TXX6</accession>
<evidence type="ECO:0000313" key="2">
    <source>
        <dbReference type="EMBL" id="RYC28933.1"/>
    </source>
</evidence>
<gene>
    <name evidence="2" type="ORF">D3273_26600</name>
</gene>
<proteinExistence type="predicted"/>
<dbReference type="AlphaFoldDB" id="A0A4Q2TXX6"/>
<organism evidence="2 3">
    <name type="scientific">Lichenibacterium minor</name>
    <dbReference type="NCBI Taxonomy" id="2316528"/>
    <lineage>
        <taxon>Bacteria</taxon>
        <taxon>Pseudomonadati</taxon>
        <taxon>Pseudomonadota</taxon>
        <taxon>Alphaproteobacteria</taxon>
        <taxon>Hyphomicrobiales</taxon>
        <taxon>Lichenihabitantaceae</taxon>
        <taxon>Lichenibacterium</taxon>
    </lineage>
</organism>
<feature type="signal peptide" evidence="1">
    <location>
        <begin position="1"/>
        <end position="21"/>
    </location>
</feature>
<sequence length="131" mass="13785">MRLRLTLAAVALVVAGGPGWAASPEGVFRHGGAYPLSATVFALDSAEGYAGRFTTGFPGDPNHCGGSFSATGRKQTENRIIFIGAPENGNSCHVTMIYNAQFNRAQIDEEGCGDFHGASCEFSGAVQRTER</sequence>
<comment type="caution">
    <text evidence="2">The sequence shown here is derived from an EMBL/GenBank/DDBJ whole genome shotgun (WGS) entry which is preliminary data.</text>
</comment>
<name>A0A4Q2TXX6_9HYPH</name>
<protein>
    <submittedName>
        <fullName evidence="2">Uncharacterized protein</fullName>
    </submittedName>
</protein>